<dbReference type="Proteomes" id="UP001172159">
    <property type="component" value="Unassembled WGS sequence"/>
</dbReference>
<evidence type="ECO:0000313" key="1">
    <source>
        <dbReference type="EMBL" id="KAK0710529.1"/>
    </source>
</evidence>
<proteinExistence type="predicted"/>
<reference evidence="1" key="1">
    <citation type="submission" date="2023-06" db="EMBL/GenBank/DDBJ databases">
        <title>Genome-scale phylogeny and comparative genomics of the fungal order Sordariales.</title>
        <authorList>
            <consortium name="Lawrence Berkeley National Laboratory"/>
            <person name="Hensen N."/>
            <person name="Bonometti L."/>
            <person name="Westerberg I."/>
            <person name="Brannstrom I.O."/>
            <person name="Guillou S."/>
            <person name="Cros-Aarteil S."/>
            <person name="Calhoun S."/>
            <person name="Haridas S."/>
            <person name="Kuo A."/>
            <person name="Mondo S."/>
            <person name="Pangilinan J."/>
            <person name="Riley R."/>
            <person name="Labutti K."/>
            <person name="Andreopoulos B."/>
            <person name="Lipzen A."/>
            <person name="Chen C."/>
            <person name="Yanf M."/>
            <person name="Daum C."/>
            <person name="Ng V."/>
            <person name="Clum A."/>
            <person name="Steindorff A."/>
            <person name="Ohm R."/>
            <person name="Martin F."/>
            <person name="Silar P."/>
            <person name="Natvig D."/>
            <person name="Lalanne C."/>
            <person name="Gautier V."/>
            <person name="Ament-Velasquez S.L."/>
            <person name="Kruys A."/>
            <person name="Hutchinson M.I."/>
            <person name="Powell A.J."/>
            <person name="Barry K."/>
            <person name="Miller A.N."/>
            <person name="Grigoriev I.V."/>
            <person name="Debuchy R."/>
            <person name="Gladieux P."/>
            <person name="Thoren M.H."/>
            <person name="Johannesson H."/>
        </authorList>
    </citation>
    <scope>NUCLEOTIDE SEQUENCE</scope>
    <source>
        <strain evidence="1">CBS 540.89</strain>
    </source>
</reference>
<gene>
    <name evidence="1" type="ORF">B0T21DRAFT_297901</name>
</gene>
<accession>A0AA40A742</accession>
<evidence type="ECO:0000313" key="2">
    <source>
        <dbReference type="Proteomes" id="UP001172159"/>
    </source>
</evidence>
<organism evidence="1 2">
    <name type="scientific">Apiosordaria backusii</name>
    <dbReference type="NCBI Taxonomy" id="314023"/>
    <lineage>
        <taxon>Eukaryota</taxon>
        <taxon>Fungi</taxon>
        <taxon>Dikarya</taxon>
        <taxon>Ascomycota</taxon>
        <taxon>Pezizomycotina</taxon>
        <taxon>Sordariomycetes</taxon>
        <taxon>Sordariomycetidae</taxon>
        <taxon>Sordariales</taxon>
        <taxon>Lasiosphaeriaceae</taxon>
        <taxon>Apiosordaria</taxon>
    </lineage>
</organism>
<name>A0AA40A742_9PEZI</name>
<comment type="caution">
    <text evidence="1">The sequence shown here is derived from an EMBL/GenBank/DDBJ whole genome shotgun (WGS) entry which is preliminary data.</text>
</comment>
<sequence length="428" mass="46948">MSASSTYFDALVTFVLNRYAEAKLTEDVGRESTALALRTYLNTISHDLPDPASQNKGKGKSVGFFEEVINLDPSSLHYSKNNGRKVKRRHRDPSASSVLISKSLTCPKCWPPTSCPNPNIITLTHPDAGPFANLATSAHAIHLTVRAWVTTIFPPNFSWTSTPCSAISTTEQASLFNLIILSYHTWTLRRPITHLSKHLKSITSAITAFSTSLSFLLGVLVDIAETHGATFPSDLPFTFTPADSTNYLPPGTTSSNTNLHPPADHYLDLLSKTSHLLTAISNLNTFLSETLSSHISLSLQSCSILATTSKSSPHLPTSSLCPHRIAQIGELLAEMDLALSTDITHYLSEMKSLTETVKTEKLDGWDFSDGRLTLSNVRYYATSLIHVFGEVQAQTTGRRGWMGEFLEEVKRVKKGVGMGYVRLYTEGV</sequence>
<keyword evidence="2" id="KW-1185">Reference proteome</keyword>
<protein>
    <submittedName>
        <fullName evidence="1">Uncharacterized protein</fullName>
    </submittedName>
</protein>
<dbReference type="AlphaFoldDB" id="A0AA40A742"/>
<dbReference type="EMBL" id="JAUKTV010000017">
    <property type="protein sequence ID" value="KAK0710529.1"/>
    <property type="molecule type" value="Genomic_DNA"/>
</dbReference>